<reference evidence="3 4" key="1">
    <citation type="submission" date="2024-06" db="EMBL/GenBank/DDBJ databases">
        <title>The Natural Products Discovery Center: Release of the First 8490 Sequenced Strains for Exploring Actinobacteria Biosynthetic Diversity.</title>
        <authorList>
            <person name="Kalkreuter E."/>
            <person name="Kautsar S.A."/>
            <person name="Yang D."/>
            <person name="Bader C.D."/>
            <person name="Teijaro C.N."/>
            <person name="Fluegel L."/>
            <person name="Davis C.M."/>
            <person name="Simpson J.R."/>
            <person name="Lauterbach L."/>
            <person name="Steele A.D."/>
            <person name="Gui C."/>
            <person name="Meng S."/>
            <person name="Li G."/>
            <person name="Viehrig K."/>
            <person name="Ye F."/>
            <person name="Su P."/>
            <person name="Kiefer A.F."/>
            <person name="Nichols A."/>
            <person name="Cepeda A.J."/>
            <person name="Yan W."/>
            <person name="Fan B."/>
            <person name="Jiang Y."/>
            <person name="Adhikari A."/>
            <person name="Zheng C.-J."/>
            <person name="Schuster L."/>
            <person name="Cowan T.M."/>
            <person name="Smanski M.J."/>
            <person name="Chevrette M.G."/>
            <person name="De Carvalho L.P.S."/>
            <person name="Shen B."/>
        </authorList>
    </citation>
    <scope>NUCLEOTIDE SEQUENCE [LARGE SCALE GENOMIC DNA]</scope>
    <source>
        <strain evidence="3 4">NPDC048117</strain>
    </source>
</reference>
<dbReference type="RefSeq" id="WP_359276439.1">
    <property type="nucleotide sequence ID" value="NZ_JBEZNA010000079.1"/>
</dbReference>
<feature type="region of interest" description="Disordered" evidence="1">
    <location>
        <begin position="1"/>
        <end position="21"/>
    </location>
</feature>
<evidence type="ECO:0000313" key="4">
    <source>
        <dbReference type="Proteomes" id="UP001551584"/>
    </source>
</evidence>
<feature type="transmembrane region" description="Helical" evidence="2">
    <location>
        <begin position="145"/>
        <end position="166"/>
    </location>
</feature>
<name>A0ABV3EWJ1_9ACTN</name>
<feature type="transmembrane region" description="Helical" evidence="2">
    <location>
        <begin position="189"/>
        <end position="215"/>
    </location>
</feature>
<feature type="transmembrane region" description="Helical" evidence="2">
    <location>
        <begin position="333"/>
        <end position="355"/>
    </location>
</feature>
<evidence type="ECO:0000313" key="3">
    <source>
        <dbReference type="EMBL" id="MEU9580555.1"/>
    </source>
</evidence>
<protein>
    <recommendedName>
        <fullName evidence="5">ABC transporter permease</fullName>
    </recommendedName>
</protein>
<dbReference type="Proteomes" id="UP001551584">
    <property type="component" value="Unassembled WGS sequence"/>
</dbReference>
<gene>
    <name evidence="3" type="ORF">AB0D95_25375</name>
</gene>
<evidence type="ECO:0008006" key="5">
    <source>
        <dbReference type="Google" id="ProtNLM"/>
    </source>
</evidence>
<feature type="transmembrane region" description="Helical" evidence="2">
    <location>
        <begin position="36"/>
        <end position="56"/>
    </location>
</feature>
<keyword evidence="4" id="KW-1185">Reference proteome</keyword>
<evidence type="ECO:0000256" key="1">
    <source>
        <dbReference type="SAM" id="MobiDB-lite"/>
    </source>
</evidence>
<keyword evidence="2" id="KW-0472">Membrane</keyword>
<organism evidence="3 4">
    <name type="scientific">Streptomyces chilikensis</name>
    <dbReference type="NCBI Taxonomy" id="1194079"/>
    <lineage>
        <taxon>Bacteria</taxon>
        <taxon>Bacillati</taxon>
        <taxon>Actinomycetota</taxon>
        <taxon>Actinomycetes</taxon>
        <taxon>Kitasatosporales</taxon>
        <taxon>Streptomycetaceae</taxon>
        <taxon>Streptomyces</taxon>
    </lineage>
</organism>
<evidence type="ECO:0000256" key="2">
    <source>
        <dbReference type="SAM" id="Phobius"/>
    </source>
</evidence>
<accession>A0ABV3EWJ1</accession>
<sequence>MTVTTTSPAPPGAEDSGAPAKPPGGPAWAVFLLHRWALWAWIAYVALGAGLLLWAWGPAVNELSSTAATCELGGRGEPHCAQRLYEDLTSYQEFMRLGFFAVLGAPLLVGAWAAASLTAREMETGTADLAWTQSVPPARWLTAKLALPAVAVTAGITLLLALYRLAHHAGVGLLTDIRQWAPSWWNEDVFTALGVVMVPRMLCAVAVGVLLGLLLKRTLASLGTGLVLMGAGTSALVLGRRFLWPAEIRYGRENATVSPYTNLTPTDWQVASGAVTESGELVGEVGERAAYGCVETGYQEHRDTFDGDAYYSCLEDRGYTDVWVAHHPESHHWPLQFVESGIWLALAAAAVYLSYRVLRHRTAPREGAA</sequence>
<keyword evidence="2" id="KW-1133">Transmembrane helix</keyword>
<feature type="transmembrane region" description="Helical" evidence="2">
    <location>
        <begin position="94"/>
        <end position="115"/>
    </location>
</feature>
<feature type="transmembrane region" description="Helical" evidence="2">
    <location>
        <begin position="222"/>
        <end position="243"/>
    </location>
</feature>
<proteinExistence type="predicted"/>
<keyword evidence="2" id="KW-0812">Transmembrane</keyword>
<dbReference type="EMBL" id="JBEZNA010000079">
    <property type="protein sequence ID" value="MEU9580555.1"/>
    <property type="molecule type" value="Genomic_DNA"/>
</dbReference>
<comment type="caution">
    <text evidence="3">The sequence shown here is derived from an EMBL/GenBank/DDBJ whole genome shotgun (WGS) entry which is preliminary data.</text>
</comment>